<gene>
    <name evidence="12" type="ORF">ACFL2Z_00455</name>
</gene>
<dbReference type="InterPro" id="IPR040442">
    <property type="entry name" value="Pyrv_kinase-like_dom_sf"/>
</dbReference>
<accession>A0ABV6YMV6</accession>
<dbReference type="EMBL" id="JBHPEI010000003">
    <property type="protein sequence ID" value="MFC1799371.1"/>
    <property type="molecule type" value="Genomic_DNA"/>
</dbReference>
<dbReference type="Pfam" id="PF05524">
    <property type="entry name" value="PEP-utilisers_N"/>
    <property type="match status" value="1"/>
</dbReference>
<sequence>MAGKTEIIVNGIAASPGIAMGNAMVLGNRDVMVPLRRLEPGELDGEIARLQRAIDHSKGELEETRLKVAEDMGESYAKIFDAHVMILEDKRPMDQVIARIREGYNAEFAFNAVFSKYEKALWEKGDVYIKDRAGDIRDVRKRVLSNLVGTRREADELSNLESDVIVIADDLSPADTARMRSERVLGFATDVGGRTSHTAIMARSLEIPATVGLKTVVSQVEDGDFLIVDGNRGRVVVAPSEGTLSRYTLEVEHYAKLTRGLLRFKDLPAVTIDHHSIMLSANIESHEEVESVIEHGAEGIGLYRTEFIYIGREGLPGEDEQYRIYNAVASRIAPHPVIIRTMDL</sequence>
<evidence type="ECO:0000259" key="9">
    <source>
        <dbReference type="Pfam" id="PF00391"/>
    </source>
</evidence>
<dbReference type="InterPro" id="IPR050499">
    <property type="entry name" value="PEP-utilizing_PTS_enzyme"/>
</dbReference>
<evidence type="ECO:0000256" key="1">
    <source>
        <dbReference type="ARBA" id="ARBA00001946"/>
    </source>
</evidence>
<keyword evidence="4" id="KW-0808">Transferase</keyword>
<keyword evidence="5" id="KW-0479">Metal-binding</keyword>
<evidence type="ECO:0000256" key="2">
    <source>
        <dbReference type="ARBA" id="ARBA00007837"/>
    </source>
</evidence>
<keyword evidence="7" id="KW-0460">Magnesium</keyword>
<comment type="cofactor">
    <cofactor evidence="1">
        <name>Mg(2+)</name>
        <dbReference type="ChEBI" id="CHEBI:18420"/>
    </cofactor>
</comment>
<dbReference type="InterPro" id="IPR036618">
    <property type="entry name" value="PtsI_HPr-bd_sf"/>
</dbReference>
<evidence type="ECO:0000256" key="7">
    <source>
        <dbReference type="ARBA" id="ARBA00022842"/>
    </source>
</evidence>
<dbReference type="InterPro" id="IPR015813">
    <property type="entry name" value="Pyrv/PenolPyrv_kinase-like_dom"/>
</dbReference>
<keyword evidence="6" id="KW-0418">Kinase</keyword>
<dbReference type="InterPro" id="IPR000121">
    <property type="entry name" value="PEP_util_C"/>
</dbReference>
<organism evidence="12 13">
    <name type="scientific">Eiseniibacteriota bacterium</name>
    <dbReference type="NCBI Taxonomy" id="2212470"/>
    <lineage>
        <taxon>Bacteria</taxon>
        <taxon>Candidatus Eiseniibacteriota</taxon>
    </lineage>
</organism>
<dbReference type="InterPro" id="IPR018274">
    <property type="entry name" value="PEP_util_AS"/>
</dbReference>
<evidence type="ECO:0000256" key="3">
    <source>
        <dbReference type="ARBA" id="ARBA00016544"/>
    </source>
</evidence>
<keyword evidence="13" id="KW-1185">Reference proteome</keyword>
<dbReference type="PANTHER" id="PTHR46244:SF3">
    <property type="entry name" value="PHOSPHOENOLPYRUVATE-PROTEIN PHOSPHOTRANSFERASE"/>
    <property type="match status" value="1"/>
</dbReference>
<dbReference type="Gene3D" id="3.50.30.10">
    <property type="entry name" value="Phosphohistidine domain"/>
    <property type="match status" value="1"/>
</dbReference>
<evidence type="ECO:0000256" key="6">
    <source>
        <dbReference type="ARBA" id="ARBA00022777"/>
    </source>
</evidence>
<dbReference type="InterPro" id="IPR008279">
    <property type="entry name" value="PEP-util_enz_mobile_dom"/>
</dbReference>
<feature type="domain" description="Phosphotransferase system enzyme I N-terminal" evidence="11">
    <location>
        <begin position="10"/>
        <end position="132"/>
    </location>
</feature>
<dbReference type="Pfam" id="PF00391">
    <property type="entry name" value="PEP-utilizers"/>
    <property type="match status" value="1"/>
</dbReference>
<dbReference type="InterPro" id="IPR008731">
    <property type="entry name" value="PTS_EIN"/>
</dbReference>
<dbReference type="SUPFAM" id="SSF51621">
    <property type="entry name" value="Phosphoenolpyruvate/pyruvate domain"/>
    <property type="match status" value="1"/>
</dbReference>
<evidence type="ECO:0000256" key="8">
    <source>
        <dbReference type="ARBA" id="ARBA00033235"/>
    </source>
</evidence>
<evidence type="ECO:0000313" key="12">
    <source>
        <dbReference type="EMBL" id="MFC1799371.1"/>
    </source>
</evidence>
<evidence type="ECO:0000259" key="11">
    <source>
        <dbReference type="Pfam" id="PF05524"/>
    </source>
</evidence>
<dbReference type="Proteomes" id="UP001594288">
    <property type="component" value="Unassembled WGS sequence"/>
</dbReference>
<evidence type="ECO:0000256" key="4">
    <source>
        <dbReference type="ARBA" id="ARBA00022679"/>
    </source>
</evidence>
<dbReference type="PROSITE" id="PS00370">
    <property type="entry name" value="PEP_ENZYMES_PHOS_SITE"/>
    <property type="match status" value="1"/>
</dbReference>
<feature type="domain" description="PEP-utilising enzyme mobile" evidence="9">
    <location>
        <begin position="161"/>
        <end position="233"/>
    </location>
</feature>
<dbReference type="Pfam" id="PF02896">
    <property type="entry name" value="PEP-utilizers_C"/>
    <property type="match status" value="1"/>
</dbReference>
<dbReference type="Gene3D" id="3.20.20.60">
    <property type="entry name" value="Phosphoenolpyruvate-binding domains"/>
    <property type="match status" value="1"/>
</dbReference>
<dbReference type="SUPFAM" id="SSF52009">
    <property type="entry name" value="Phosphohistidine domain"/>
    <property type="match status" value="1"/>
</dbReference>
<proteinExistence type="inferred from homology"/>
<name>A0ABV6YMV6_UNCEI</name>
<feature type="non-terminal residue" evidence="12">
    <location>
        <position position="344"/>
    </location>
</feature>
<dbReference type="Gene3D" id="1.10.274.10">
    <property type="entry name" value="PtsI, HPr-binding domain"/>
    <property type="match status" value="1"/>
</dbReference>
<evidence type="ECO:0000313" key="13">
    <source>
        <dbReference type="Proteomes" id="UP001594288"/>
    </source>
</evidence>
<evidence type="ECO:0000256" key="5">
    <source>
        <dbReference type="ARBA" id="ARBA00022723"/>
    </source>
</evidence>
<dbReference type="PANTHER" id="PTHR46244">
    <property type="entry name" value="PHOSPHOENOLPYRUVATE-PROTEIN PHOSPHOTRANSFERASE"/>
    <property type="match status" value="1"/>
</dbReference>
<feature type="domain" description="PEP-utilising enzyme C-terminal" evidence="10">
    <location>
        <begin position="263"/>
        <end position="343"/>
    </location>
</feature>
<reference evidence="12 13" key="1">
    <citation type="submission" date="2024-09" db="EMBL/GenBank/DDBJ databases">
        <authorList>
            <person name="D'Angelo T."/>
        </authorList>
    </citation>
    <scope>NUCLEOTIDE SEQUENCE [LARGE SCALE GENOMIC DNA]</scope>
    <source>
        <strain evidence="12">SAG AM-311-F02</strain>
    </source>
</reference>
<evidence type="ECO:0000259" key="10">
    <source>
        <dbReference type="Pfam" id="PF02896"/>
    </source>
</evidence>
<comment type="caution">
    <text evidence="12">The sequence shown here is derived from an EMBL/GenBank/DDBJ whole genome shotgun (WGS) entry which is preliminary data.</text>
</comment>
<dbReference type="SUPFAM" id="SSF47831">
    <property type="entry name" value="Enzyme I of the PEP:sugar phosphotransferase system HPr-binding (sub)domain"/>
    <property type="match status" value="1"/>
</dbReference>
<comment type="similarity">
    <text evidence="2">Belongs to the PEP-utilizing enzyme family.</text>
</comment>
<dbReference type="InterPro" id="IPR036637">
    <property type="entry name" value="Phosphohistidine_dom_sf"/>
</dbReference>
<protein>
    <recommendedName>
        <fullName evidence="3">Phosphoenolpyruvate-protein phosphotransferase</fullName>
    </recommendedName>
    <alternativeName>
        <fullName evidence="8">Phosphotransferase system, enzyme I</fullName>
    </alternativeName>
</protein>